<evidence type="ECO:0000313" key="7">
    <source>
        <dbReference type="Proteomes" id="UP000253934"/>
    </source>
</evidence>
<dbReference type="Gene3D" id="3.80.10.10">
    <property type="entry name" value="Ribonuclease Inhibitor"/>
    <property type="match status" value="1"/>
</dbReference>
<sequence length="423" mass="49241">MFKFIVKLTVSIFVFNFSLHSMGFDLDSITEKEIKIDYFQCRNLNNFSEFRSQLNKKNIKMFYDKLISDYLSCKWQNYFHEKNDVLTMHQNRIVYLIPQRNGTSIGKISRNQNEEKTLGGATGNLSELSDFYIKHQNLRLPEDNPNFTFVNKNSSNKICKNLELKTDGNKVKGVKFPNHVVTATPCEFEIYNSEGNLEGEFTILLNHTYRYWCQADIALLPRKTAHAIGLCNKSDQEIKYTFELSLDNKNISDISALTGFYSVHTLELNKNKISYLPPHFFDDMALLNHLDMSDNQLNTLYSSVFDNLVGLRVLYLNGNNLKNIPNNLIYNLKFLHDFSINFAANSKIPEEFFKNSQDISILTLFVNDYNKIPENLFDSFEKLSILELFSLVKNQEIPLPIVNKLLNYKKLEKHANVFFSQDY</sequence>
<evidence type="ECO:0000256" key="1">
    <source>
        <dbReference type="ARBA" id="ARBA00022614"/>
    </source>
</evidence>
<proteinExistence type="predicted"/>
<feature type="signal peptide" evidence="5">
    <location>
        <begin position="1"/>
        <end position="23"/>
    </location>
</feature>
<evidence type="ECO:0000313" key="6">
    <source>
        <dbReference type="EMBL" id="RDB36799.1"/>
    </source>
</evidence>
<evidence type="ECO:0000256" key="2">
    <source>
        <dbReference type="ARBA" id="ARBA00022729"/>
    </source>
</evidence>
<dbReference type="InterPro" id="IPR050467">
    <property type="entry name" value="LRFN"/>
</dbReference>
<organism evidence="6 7">
    <name type="scientific">Spirobacillus cienkowskii</name>
    <dbReference type="NCBI Taxonomy" id="495820"/>
    <lineage>
        <taxon>Bacteria</taxon>
        <taxon>Pseudomonadati</taxon>
        <taxon>Bdellovibrionota</taxon>
        <taxon>Oligoflexia</taxon>
        <taxon>Silvanigrellales</taxon>
        <taxon>Spirobacillus</taxon>
    </lineage>
</organism>
<dbReference type="PROSITE" id="PS51450">
    <property type="entry name" value="LRR"/>
    <property type="match status" value="1"/>
</dbReference>
<keyword evidence="2 5" id="KW-0732">Signal</keyword>
<dbReference type="SMART" id="SM00369">
    <property type="entry name" value="LRR_TYP"/>
    <property type="match status" value="3"/>
</dbReference>
<keyword evidence="7" id="KW-1185">Reference proteome</keyword>
<dbReference type="Proteomes" id="UP000253934">
    <property type="component" value="Unassembled WGS sequence"/>
</dbReference>
<dbReference type="PANTHER" id="PTHR45842">
    <property type="entry name" value="SYNAPTIC ADHESION-LIKE MOLECULE SALM"/>
    <property type="match status" value="1"/>
</dbReference>
<dbReference type="AlphaFoldDB" id="A0A369KQ47"/>
<protein>
    <recommendedName>
        <fullName evidence="8">Leucine-rich repeat domain-containing protein</fullName>
    </recommendedName>
</protein>
<dbReference type="InterPro" id="IPR003591">
    <property type="entry name" value="Leu-rich_rpt_typical-subtyp"/>
</dbReference>
<evidence type="ECO:0000256" key="4">
    <source>
        <dbReference type="ARBA" id="ARBA00023180"/>
    </source>
</evidence>
<reference evidence="6" key="1">
    <citation type="submission" date="2018-04" db="EMBL/GenBank/DDBJ databases">
        <title>Draft genome sequence of the Candidatus Spirobacillus cienkowskii, a pathogen of freshwater Daphnia species, reconstructed from hemolymph metagenomic reads.</title>
        <authorList>
            <person name="Bresciani L."/>
            <person name="Lemos L.N."/>
            <person name="Wale N."/>
            <person name="Lin J.Y."/>
            <person name="Fernandes G.R."/>
            <person name="Duffy M.A."/>
            <person name="Rodrigues J.M."/>
        </authorList>
    </citation>
    <scope>NUCLEOTIDE SEQUENCE [LARGE SCALE GENOMIC DNA]</scope>
    <source>
        <strain evidence="6">Binning01</strain>
    </source>
</reference>
<keyword evidence="3" id="KW-0677">Repeat</keyword>
<dbReference type="PANTHER" id="PTHR45842:SF12">
    <property type="entry name" value="KEKKON 5, ISOFORM A"/>
    <property type="match status" value="1"/>
</dbReference>
<feature type="chain" id="PRO_5016812147" description="Leucine-rich repeat domain-containing protein" evidence="5">
    <location>
        <begin position="24"/>
        <end position="423"/>
    </location>
</feature>
<name>A0A369KQ47_9BACT</name>
<gene>
    <name evidence="6" type="ORF">DCC88_03230</name>
</gene>
<dbReference type="EMBL" id="QOVW01000025">
    <property type="protein sequence ID" value="RDB36799.1"/>
    <property type="molecule type" value="Genomic_DNA"/>
</dbReference>
<evidence type="ECO:0000256" key="3">
    <source>
        <dbReference type="ARBA" id="ARBA00022737"/>
    </source>
</evidence>
<evidence type="ECO:0008006" key="8">
    <source>
        <dbReference type="Google" id="ProtNLM"/>
    </source>
</evidence>
<dbReference type="SUPFAM" id="SSF52058">
    <property type="entry name" value="L domain-like"/>
    <property type="match status" value="1"/>
</dbReference>
<accession>A0A369KQ47</accession>
<comment type="caution">
    <text evidence="6">The sequence shown here is derived from an EMBL/GenBank/DDBJ whole genome shotgun (WGS) entry which is preliminary data.</text>
</comment>
<keyword evidence="1" id="KW-0433">Leucine-rich repeat</keyword>
<dbReference type="Pfam" id="PF13855">
    <property type="entry name" value="LRR_8"/>
    <property type="match status" value="1"/>
</dbReference>
<keyword evidence="4" id="KW-0325">Glycoprotein</keyword>
<dbReference type="InterPro" id="IPR032675">
    <property type="entry name" value="LRR_dom_sf"/>
</dbReference>
<evidence type="ECO:0000256" key="5">
    <source>
        <dbReference type="SAM" id="SignalP"/>
    </source>
</evidence>
<dbReference type="InterPro" id="IPR001611">
    <property type="entry name" value="Leu-rich_rpt"/>
</dbReference>